<name>A0A432LIB5_9BACI</name>
<gene>
    <name evidence="2" type="ORF">EK386_02745</name>
</gene>
<dbReference type="Proteomes" id="UP000287910">
    <property type="component" value="Unassembled WGS sequence"/>
</dbReference>
<keyword evidence="1" id="KW-0472">Membrane</keyword>
<evidence type="ECO:0000313" key="3">
    <source>
        <dbReference type="Proteomes" id="UP000287910"/>
    </source>
</evidence>
<dbReference type="EMBL" id="RYYR01000002">
    <property type="protein sequence ID" value="RUL56565.1"/>
    <property type="molecule type" value="Genomic_DNA"/>
</dbReference>
<feature type="transmembrane region" description="Helical" evidence="1">
    <location>
        <begin position="37"/>
        <end position="54"/>
    </location>
</feature>
<comment type="caution">
    <text evidence="2">The sequence shown here is derived from an EMBL/GenBank/DDBJ whole genome shotgun (WGS) entry which is preliminary data.</text>
</comment>
<dbReference type="InterPro" id="IPR017516">
    <property type="entry name" value="AbrB_dup"/>
</dbReference>
<dbReference type="InterPro" id="IPR007820">
    <property type="entry name" value="AbrB_fam"/>
</dbReference>
<keyword evidence="3" id="KW-1185">Reference proteome</keyword>
<accession>A0A432LIB5</accession>
<dbReference type="PANTHER" id="PTHR38457:SF1">
    <property type="entry name" value="REGULATOR ABRB-RELATED"/>
    <property type="match status" value="1"/>
</dbReference>
<feature type="transmembrane region" description="Helical" evidence="1">
    <location>
        <begin position="152"/>
        <end position="172"/>
    </location>
</feature>
<feature type="transmembrane region" description="Helical" evidence="1">
    <location>
        <begin position="66"/>
        <end position="85"/>
    </location>
</feature>
<dbReference type="Pfam" id="PF05145">
    <property type="entry name" value="AbrB"/>
    <property type="match status" value="1"/>
</dbReference>
<organism evidence="2 3">
    <name type="scientific">Lysinibacillus antri</name>
    <dbReference type="NCBI Taxonomy" id="2498145"/>
    <lineage>
        <taxon>Bacteria</taxon>
        <taxon>Bacillati</taxon>
        <taxon>Bacillota</taxon>
        <taxon>Bacilli</taxon>
        <taxon>Bacillales</taxon>
        <taxon>Bacillaceae</taxon>
        <taxon>Lysinibacillus</taxon>
    </lineage>
</organism>
<feature type="transmembrane region" description="Helical" evidence="1">
    <location>
        <begin position="91"/>
        <end position="114"/>
    </location>
</feature>
<dbReference type="PANTHER" id="PTHR38457">
    <property type="entry name" value="REGULATOR ABRB-RELATED"/>
    <property type="match status" value="1"/>
</dbReference>
<proteinExistence type="predicted"/>
<reference evidence="2 3" key="1">
    <citation type="submission" date="2018-12" db="EMBL/GenBank/DDBJ databases">
        <title>Lysinibacillus antri sp. nov., isolated from a cave soil.</title>
        <authorList>
            <person name="Narsing Rao M.P."/>
            <person name="Zhang H."/>
            <person name="Dong Z.-Y."/>
            <person name="Niu X.-K."/>
            <person name="Zhang K."/>
            <person name="Fang B.-Z."/>
            <person name="Kang Y.-Q."/>
            <person name="Xiao M."/>
            <person name="Li W.-J."/>
        </authorList>
    </citation>
    <scope>NUCLEOTIDE SEQUENCE [LARGE SCALE GENOMIC DNA]</scope>
    <source>
        <strain evidence="2 3">SYSU K30002</strain>
    </source>
</reference>
<evidence type="ECO:0000256" key="1">
    <source>
        <dbReference type="SAM" id="Phobius"/>
    </source>
</evidence>
<keyword evidence="1" id="KW-1133">Transmembrane helix</keyword>
<keyword evidence="1" id="KW-0812">Transmembrane</keyword>
<evidence type="ECO:0000313" key="2">
    <source>
        <dbReference type="EMBL" id="RUL56565.1"/>
    </source>
</evidence>
<protein>
    <recommendedName>
        <fullName evidence="4">AbrB family transcriptional regulator</fullName>
    </recommendedName>
</protein>
<dbReference type="GO" id="GO:0010468">
    <property type="term" value="P:regulation of gene expression"/>
    <property type="evidence" value="ECO:0007669"/>
    <property type="project" value="InterPro"/>
</dbReference>
<dbReference type="GO" id="GO:0016020">
    <property type="term" value="C:membrane"/>
    <property type="evidence" value="ECO:0007669"/>
    <property type="project" value="InterPro"/>
</dbReference>
<dbReference type="AlphaFoldDB" id="A0A432LIB5"/>
<dbReference type="NCBIfam" id="TIGR03082">
    <property type="entry name" value="Gneg_AbrB_dup"/>
    <property type="match status" value="1"/>
</dbReference>
<sequence length="186" mass="21279">MQKKQWIEGYSPCVPEGALFFISGLRSFLFYLLKLPIPWLLGSLVFVFMFQFFSKIPVKWDVRFRNYGLMVVGFSIGHIFTLEILKNILCLFPFMLLSNILLILFSILMAYVLHLSSKVDFSTMLVANVPGDLSQMILFAEETNRLNVPIVTYFQVLRVFLVVLPILFIVTLHSSGNIPIESATTV</sequence>
<evidence type="ECO:0008006" key="4">
    <source>
        <dbReference type="Google" id="ProtNLM"/>
    </source>
</evidence>